<feature type="signal peptide" evidence="5">
    <location>
        <begin position="1"/>
        <end position="20"/>
    </location>
</feature>
<dbReference type="GO" id="GO:0045735">
    <property type="term" value="F:nutrient reservoir activity"/>
    <property type="evidence" value="ECO:0007669"/>
    <property type="project" value="UniProtKB-KW"/>
</dbReference>
<name>A0AAN8V989_9MAGN</name>
<keyword evidence="2" id="KW-0758">Storage protein</keyword>
<dbReference type="EMBL" id="JBAMMX010000012">
    <property type="protein sequence ID" value="KAK6929900.1"/>
    <property type="molecule type" value="Genomic_DNA"/>
</dbReference>
<accession>A0AAN8V989</accession>
<feature type="coiled-coil region" evidence="4">
    <location>
        <begin position="95"/>
        <end position="122"/>
    </location>
</feature>
<evidence type="ECO:0000313" key="6">
    <source>
        <dbReference type="EMBL" id="KAK6929900.1"/>
    </source>
</evidence>
<dbReference type="CDD" id="cd00261">
    <property type="entry name" value="AAI_SS"/>
    <property type="match status" value="1"/>
</dbReference>
<reference evidence="6 7" key="1">
    <citation type="submission" date="2023-12" db="EMBL/GenBank/DDBJ databases">
        <title>A high-quality genome assembly for Dillenia turbinata (Dilleniales).</title>
        <authorList>
            <person name="Chanderbali A."/>
        </authorList>
    </citation>
    <scope>NUCLEOTIDE SEQUENCE [LARGE SCALE GENOMIC DNA]</scope>
    <source>
        <strain evidence="6">LSX21</strain>
        <tissue evidence="6">Leaf</tissue>
    </source>
</reference>
<dbReference type="Proteomes" id="UP001370490">
    <property type="component" value="Unassembled WGS sequence"/>
</dbReference>
<keyword evidence="7" id="KW-1185">Reference proteome</keyword>
<comment type="caution">
    <text evidence="6">The sequence shown here is derived from an EMBL/GenBank/DDBJ whole genome shotgun (WGS) entry which is preliminary data.</text>
</comment>
<dbReference type="PANTHER" id="PTHR35496">
    <property type="entry name" value="2S SEED STORAGE PROTEIN 1-RELATED"/>
    <property type="match status" value="1"/>
</dbReference>
<sequence>MAKISILATTFALLFVLTTASIYRTTITTTEILDNPSESQCRQEAQRQKLNNCSMFLKQCSQMGMILRANQKRDCSRQLDMCCSEMEQMSEGCRCMGVQMAMEQMQGQMREMEREQVMQTARSLPGQCELPPRMCDFGRVWF</sequence>
<comment type="similarity">
    <text evidence="1">Belongs to the 2S seed storage albumins family.</text>
</comment>
<protein>
    <submittedName>
        <fullName evidence="6">Bifunctional inhibitor/plant lipid transfer protein/seed storage helical domain</fullName>
    </submittedName>
</protein>
<dbReference type="InterPro" id="IPR000617">
    <property type="entry name" value="Napin/2SS/CON"/>
</dbReference>
<gene>
    <name evidence="6" type="ORF">RJ641_003994</name>
</gene>
<dbReference type="SUPFAM" id="SSF47699">
    <property type="entry name" value="Bifunctional inhibitor/lipid-transfer protein/seed storage 2S albumin"/>
    <property type="match status" value="1"/>
</dbReference>
<organism evidence="6 7">
    <name type="scientific">Dillenia turbinata</name>
    <dbReference type="NCBI Taxonomy" id="194707"/>
    <lineage>
        <taxon>Eukaryota</taxon>
        <taxon>Viridiplantae</taxon>
        <taxon>Streptophyta</taxon>
        <taxon>Embryophyta</taxon>
        <taxon>Tracheophyta</taxon>
        <taxon>Spermatophyta</taxon>
        <taxon>Magnoliopsida</taxon>
        <taxon>eudicotyledons</taxon>
        <taxon>Gunneridae</taxon>
        <taxon>Pentapetalae</taxon>
        <taxon>Dilleniales</taxon>
        <taxon>Dilleniaceae</taxon>
        <taxon>Dillenia</taxon>
    </lineage>
</organism>
<dbReference type="Gene3D" id="1.10.110.10">
    <property type="entry name" value="Plant lipid-transfer and hydrophobic proteins"/>
    <property type="match status" value="1"/>
</dbReference>
<dbReference type="InterPro" id="IPR036312">
    <property type="entry name" value="Bifun_inhib/LTP/seed_sf"/>
</dbReference>
<evidence type="ECO:0000256" key="5">
    <source>
        <dbReference type="SAM" id="SignalP"/>
    </source>
</evidence>
<evidence type="ECO:0000313" key="7">
    <source>
        <dbReference type="Proteomes" id="UP001370490"/>
    </source>
</evidence>
<dbReference type="AlphaFoldDB" id="A0AAN8V989"/>
<keyword evidence="4" id="KW-0175">Coiled coil</keyword>
<feature type="chain" id="PRO_5042858592" evidence="5">
    <location>
        <begin position="21"/>
        <end position="142"/>
    </location>
</feature>
<evidence type="ECO:0000256" key="4">
    <source>
        <dbReference type="SAM" id="Coils"/>
    </source>
</evidence>
<proteinExistence type="inferred from homology"/>
<dbReference type="PANTHER" id="PTHR35496:SF4">
    <property type="entry name" value="2S SULFUR-RICH SEED STORAGE PROTEIN 2-LIKE"/>
    <property type="match status" value="1"/>
</dbReference>
<evidence type="ECO:0000256" key="1">
    <source>
        <dbReference type="ARBA" id="ARBA00008262"/>
    </source>
</evidence>
<evidence type="ECO:0000256" key="3">
    <source>
        <dbReference type="ARBA" id="ARBA00023129"/>
    </source>
</evidence>
<evidence type="ECO:0000256" key="2">
    <source>
        <dbReference type="ARBA" id="ARBA00022761"/>
    </source>
</evidence>
<keyword evidence="5" id="KW-0732">Signal</keyword>
<keyword evidence="3" id="KW-0708">Seed storage protein</keyword>